<name>A0A6J6BS03_9ZZZZ</name>
<dbReference type="Gene3D" id="3.20.20.140">
    <property type="entry name" value="Metal-dependent hydrolases"/>
    <property type="match status" value="1"/>
</dbReference>
<dbReference type="EMBL" id="CAEZTR010000168">
    <property type="protein sequence ID" value="CAB4590856.1"/>
    <property type="molecule type" value="Genomic_DNA"/>
</dbReference>
<dbReference type="PANTHER" id="PTHR46124">
    <property type="entry name" value="D-AMINOACYL-TRNA DEACYLASE"/>
    <property type="match status" value="1"/>
</dbReference>
<dbReference type="SUPFAM" id="SSF51556">
    <property type="entry name" value="Metallo-dependent hydrolases"/>
    <property type="match status" value="1"/>
</dbReference>
<dbReference type="EMBL" id="CAEZTG010000020">
    <property type="protein sequence ID" value="CAB4558250.1"/>
    <property type="molecule type" value="Genomic_DNA"/>
</dbReference>
<dbReference type="FunFam" id="3.20.20.140:FF:000005">
    <property type="entry name" value="TatD family hydrolase"/>
    <property type="match status" value="1"/>
</dbReference>
<gene>
    <name evidence="3" type="ORF">UFOPK1495_00221</name>
    <name evidence="4" type="ORF">UFOPK1603_00357</name>
    <name evidence="5" type="ORF">UFOPK1711_01812</name>
    <name evidence="6" type="ORF">UFOPK2143_00322</name>
    <name evidence="7" type="ORF">UFOPK2350_00324</name>
</gene>
<dbReference type="GO" id="GO:0046872">
    <property type="term" value="F:metal ion binding"/>
    <property type="evidence" value="ECO:0007669"/>
    <property type="project" value="UniProtKB-KW"/>
</dbReference>
<reference evidence="3" key="1">
    <citation type="submission" date="2020-05" db="EMBL/GenBank/DDBJ databases">
        <authorList>
            <person name="Chiriac C."/>
            <person name="Salcher M."/>
            <person name="Ghai R."/>
            <person name="Kavagutti S V."/>
        </authorList>
    </citation>
    <scope>NUCLEOTIDE SEQUENCE</scope>
</reference>
<accession>A0A6J6BS03</accession>
<dbReference type="InterPro" id="IPR015991">
    <property type="entry name" value="TatD/YcfH-like"/>
</dbReference>
<evidence type="ECO:0000256" key="2">
    <source>
        <dbReference type="ARBA" id="ARBA00022801"/>
    </source>
</evidence>
<dbReference type="Pfam" id="PF01026">
    <property type="entry name" value="TatD_DNase"/>
    <property type="match status" value="1"/>
</dbReference>
<evidence type="ECO:0000313" key="7">
    <source>
        <dbReference type="EMBL" id="CAB4670580.1"/>
    </source>
</evidence>
<dbReference type="InterPro" id="IPR001130">
    <property type="entry name" value="TatD-like"/>
</dbReference>
<evidence type="ECO:0000313" key="4">
    <source>
        <dbReference type="EMBL" id="CAB4558250.1"/>
    </source>
</evidence>
<sequence length="252" mass="26993">MHWIDDHCHLGDGSDRWPEAEATIAEAHEAGVMRMITVGCDLASSKLAIEVASAFDDVWATAGVHPHDASEGIEGIAELLADPNVVAVGECGLDYHYDNSPREAQREVFAQQIALAHEHDLALVVHTREAWDDTFAMFASEGIPSRTVIHCFTGGPSEAQKCLELGAWLSFSGIVTFPGAPEVLEAATFCPLDRLLIETDSPFLAPVPHRGKPNRPALVPVVGAAIAAAKGIDVADVADVTWKNAAMVYRLP</sequence>
<dbReference type="AlphaFoldDB" id="A0A6J6BS03"/>
<dbReference type="GO" id="GO:0004536">
    <property type="term" value="F:DNA nuclease activity"/>
    <property type="evidence" value="ECO:0007669"/>
    <property type="project" value="InterPro"/>
</dbReference>
<dbReference type="GO" id="GO:0005829">
    <property type="term" value="C:cytosol"/>
    <property type="evidence" value="ECO:0007669"/>
    <property type="project" value="TreeGrafter"/>
</dbReference>
<keyword evidence="1" id="KW-0479">Metal-binding</keyword>
<evidence type="ECO:0000256" key="1">
    <source>
        <dbReference type="ARBA" id="ARBA00022723"/>
    </source>
</evidence>
<dbReference type="PIRSF" id="PIRSF005902">
    <property type="entry name" value="DNase_TatD"/>
    <property type="match status" value="1"/>
</dbReference>
<evidence type="ECO:0000313" key="3">
    <source>
        <dbReference type="EMBL" id="CAB4541457.1"/>
    </source>
</evidence>
<dbReference type="EMBL" id="CAEZXE010000017">
    <property type="protein sequence ID" value="CAB4670580.1"/>
    <property type="molecule type" value="Genomic_DNA"/>
</dbReference>
<evidence type="ECO:0000313" key="6">
    <source>
        <dbReference type="EMBL" id="CAB4637203.1"/>
    </source>
</evidence>
<evidence type="ECO:0000313" key="5">
    <source>
        <dbReference type="EMBL" id="CAB4590856.1"/>
    </source>
</evidence>
<keyword evidence="2" id="KW-0378">Hydrolase</keyword>
<dbReference type="GO" id="GO:0016788">
    <property type="term" value="F:hydrolase activity, acting on ester bonds"/>
    <property type="evidence" value="ECO:0007669"/>
    <property type="project" value="InterPro"/>
</dbReference>
<dbReference type="InterPro" id="IPR032466">
    <property type="entry name" value="Metal_Hydrolase"/>
</dbReference>
<proteinExistence type="predicted"/>
<dbReference type="EMBL" id="CAEZVV010000010">
    <property type="protein sequence ID" value="CAB4637203.1"/>
    <property type="molecule type" value="Genomic_DNA"/>
</dbReference>
<dbReference type="CDD" id="cd01310">
    <property type="entry name" value="TatD_DNAse"/>
    <property type="match status" value="1"/>
</dbReference>
<organism evidence="3">
    <name type="scientific">freshwater metagenome</name>
    <dbReference type="NCBI Taxonomy" id="449393"/>
    <lineage>
        <taxon>unclassified sequences</taxon>
        <taxon>metagenomes</taxon>
        <taxon>ecological metagenomes</taxon>
    </lineage>
</organism>
<dbReference type="NCBIfam" id="TIGR00010">
    <property type="entry name" value="YchF/TatD family DNA exonuclease"/>
    <property type="match status" value="1"/>
</dbReference>
<dbReference type="PANTHER" id="PTHR46124:SF2">
    <property type="entry name" value="D-AMINOACYL-TRNA DEACYLASE"/>
    <property type="match status" value="1"/>
</dbReference>
<dbReference type="EMBL" id="CAEZSU010000014">
    <property type="protein sequence ID" value="CAB4541457.1"/>
    <property type="molecule type" value="Genomic_DNA"/>
</dbReference>
<protein>
    <submittedName>
        <fullName evidence="3">Unannotated protein</fullName>
    </submittedName>
</protein>